<name>A0A812SVZ8_SYMPI</name>
<protein>
    <submittedName>
        <fullName evidence="3">DnaJ protein</fullName>
    </submittedName>
</protein>
<gene>
    <name evidence="3" type="primary">dnaJ</name>
    <name evidence="3" type="ORF">SPIL2461_LOCUS12718</name>
</gene>
<feature type="compositionally biased region" description="Polar residues" evidence="1">
    <location>
        <begin position="159"/>
        <end position="172"/>
    </location>
</feature>
<dbReference type="InterPro" id="IPR007498">
    <property type="entry name" value="PqiA-like"/>
</dbReference>
<accession>A0A812SVZ8</accession>
<keyword evidence="2" id="KW-0472">Membrane</keyword>
<feature type="region of interest" description="Disordered" evidence="1">
    <location>
        <begin position="158"/>
        <end position="179"/>
    </location>
</feature>
<keyword evidence="4" id="KW-1185">Reference proteome</keyword>
<dbReference type="OrthoDB" id="443054at2759"/>
<sequence length="179" mass="19758">MFSAKAVVGISVVLDIEKSTLGLILLLHQNGMWLAALIILVYSVLMPFAKLLVLISYAHPALRVNGLASPGAVRAVQKISKWAAVDVFTAGTICGLFCQPHLYLEAPDLSDEMKLHDGFYYFMGYCARRPEVGQILDERKYHGRSYFVSQKKNQHRQCESSTATVSGKTSCGGQEPYDV</sequence>
<dbReference type="AlphaFoldDB" id="A0A812SVZ8"/>
<feature type="transmembrane region" description="Helical" evidence="2">
    <location>
        <begin position="32"/>
        <end position="53"/>
    </location>
</feature>
<keyword evidence="2" id="KW-0812">Transmembrane</keyword>
<proteinExistence type="predicted"/>
<dbReference type="Pfam" id="PF04403">
    <property type="entry name" value="PqiA"/>
    <property type="match status" value="1"/>
</dbReference>
<dbReference type="Proteomes" id="UP000649617">
    <property type="component" value="Unassembled WGS sequence"/>
</dbReference>
<evidence type="ECO:0000313" key="3">
    <source>
        <dbReference type="EMBL" id="CAE7493491.1"/>
    </source>
</evidence>
<organism evidence="3 4">
    <name type="scientific">Symbiodinium pilosum</name>
    <name type="common">Dinoflagellate</name>
    <dbReference type="NCBI Taxonomy" id="2952"/>
    <lineage>
        <taxon>Eukaryota</taxon>
        <taxon>Sar</taxon>
        <taxon>Alveolata</taxon>
        <taxon>Dinophyceae</taxon>
        <taxon>Suessiales</taxon>
        <taxon>Symbiodiniaceae</taxon>
        <taxon>Symbiodinium</taxon>
    </lineage>
</organism>
<evidence type="ECO:0000256" key="2">
    <source>
        <dbReference type="SAM" id="Phobius"/>
    </source>
</evidence>
<evidence type="ECO:0000256" key="1">
    <source>
        <dbReference type="SAM" id="MobiDB-lite"/>
    </source>
</evidence>
<comment type="caution">
    <text evidence="3">The sequence shown here is derived from an EMBL/GenBank/DDBJ whole genome shotgun (WGS) entry which is preliminary data.</text>
</comment>
<dbReference type="EMBL" id="CAJNIZ010026624">
    <property type="protein sequence ID" value="CAE7493491.1"/>
    <property type="molecule type" value="Genomic_DNA"/>
</dbReference>
<keyword evidence="2" id="KW-1133">Transmembrane helix</keyword>
<reference evidence="3" key="1">
    <citation type="submission" date="2021-02" db="EMBL/GenBank/DDBJ databases">
        <authorList>
            <person name="Dougan E. K."/>
            <person name="Rhodes N."/>
            <person name="Thang M."/>
            <person name="Chan C."/>
        </authorList>
    </citation>
    <scope>NUCLEOTIDE SEQUENCE</scope>
</reference>
<evidence type="ECO:0000313" key="4">
    <source>
        <dbReference type="Proteomes" id="UP000649617"/>
    </source>
</evidence>